<evidence type="ECO:0000313" key="2">
    <source>
        <dbReference type="Proteomes" id="UP000322181"/>
    </source>
</evidence>
<evidence type="ECO:0008006" key="3">
    <source>
        <dbReference type="Google" id="ProtNLM"/>
    </source>
</evidence>
<comment type="caution">
    <text evidence="1">The sequence shown here is derived from an EMBL/GenBank/DDBJ whole genome shotgun (WGS) entry which is preliminary data.</text>
</comment>
<gene>
    <name evidence="1" type="ORF">F4V73_18260</name>
</gene>
<name>A0A5M9QXE2_9GAMM</name>
<proteinExistence type="predicted"/>
<dbReference type="OrthoDB" id="6629043at2"/>
<organism evidence="1 2">
    <name type="scientific">Morganella psychrotolerans</name>
    <dbReference type="NCBI Taxonomy" id="368603"/>
    <lineage>
        <taxon>Bacteria</taxon>
        <taxon>Pseudomonadati</taxon>
        <taxon>Pseudomonadota</taxon>
        <taxon>Gammaproteobacteria</taxon>
        <taxon>Enterobacterales</taxon>
        <taxon>Morganellaceae</taxon>
        <taxon>Morganella</taxon>
    </lineage>
</organism>
<dbReference type="Proteomes" id="UP000322181">
    <property type="component" value="Unassembled WGS sequence"/>
</dbReference>
<dbReference type="RefSeq" id="WP_067370646.1">
    <property type="nucleotide sequence ID" value="NZ_BAAAFS010000007.1"/>
</dbReference>
<protein>
    <recommendedName>
        <fullName evidence="3">MarR family transcriptional regulator</fullName>
    </recommendedName>
</protein>
<dbReference type="EMBL" id="VXKB01000008">
    <property type="protein sequence ID" value="KAA8713058.1"/>
    <property type="molecule type" value="Genomic_DNA"/>
</dbReference>
<sequence>MLVTDKQKMIIRVVWMGMERGDPVDMDELLEMLPYSTTKQSMQFSVRALIKKEMLVKGGLRKRSAGDFYNRVVYELTDLGTAVAKMYS</sequence>
<reference evidence="1 2" key="1">
    <citation type="submission" date="2019-09" db="EMBL/GenBank/DDBJ databases">
        <title>Draft genome sequence of various Type strains from the CCUG.</title>
        <authorList>
            <person name="Pineiro-Iglesias B."/>
            <person name="Tunovic T."/>
            <person name="Unosson C."/>
            <person name="Inganas E."/>
            <person name="Ohlen M."/>
            <person name="Cardew S."/>
            <person name="Jensie-Markopoulos S."/>
            <person name="Salva-Serra F."/>
            <person name="Jaen-Luchoro D."/>
            <person name="Karlsson R."/>
            <person name="Svensson-Stadler L."/>
            <person name="Chun J."/>
            <person name="Moore E."/>
        </authorList>
    </citation>
    <scope>NUCLEOTIDE SEQUENCE [LARGE SCALE GENOMIC DNA]</scope>
    <source>
        <strain evidence="1 2">CCUG 53682T</strain>
    </source>
</reference>
<dbReference type="AlphaFoldDB" id="A0A5M9QXE2"/>
<accession>A0A5M9QXE2</accession>
<evidence type="ECO:0000313" key="1">
    <source>
        <dbReference type="EMBL" id="KAA8713058.1"/>
    </source>
</evidence>